<dbReference type="EC" id="3.5.1.87" evidence="4"/>
<dbReference type="Proteomes" id="UP000585272">
    <property type="component" value="Unassembled WGS sequence"/>
</dbReference>
<comment type="caution">
    <text evidence="4">The sequence shown here is derived from an EMBL/GenBank/DDBJ whole genome shotgun (WGS) entry which is preliminary data.</text>
</comment>
<dbReference type="GO" id="GO:0050538">
    <property type="term" value="F:N-carbamoyl-L-amino-acid hydrolase activity"/>
    <property type="evidence" value="ECO:0007669"/>
    <property type="project" value="UniProtKB-EC"/>
</dbReference>
<sequence>MRSDAAIDGGRVLADLDELHALTGDERGAQRLAWTEPWAAARRWLIGRLEQLPVDVERDEAGNLWALLRGREEETVLVGGHLDSVPDGGRLDGSLNVVAGLEVLRAVAAGGRPRRSLALVDWADEEGARFGRSLLGSGLACGVVEPGEVAALTDADGVTLAAAMARQGVDLSAAPRARRRLEPVVAALELHIEQGPVLERAGVALGAVTGTLGITRSEATIRGRSAHAGGTPFELRRDAALAGVRLAAAAHDAALARRGLATIASLATRPRVGWVVQEGCELRLDQRHGEAETLRELHADVRAAADRIAAEQQVSISWRPLDHFEPVAFDPALIDLLERNARAVAGSCERLPSGPLHDSWQLARSGIPTGMLFVQSVDGISHHRDEATRPDHVELAVETLARSVGELLAAGRG</sequence>
<feature type="binding site" evidence="3">
    <location>
        <position position="126"/>
    </location>
    <ligand>
        <name>Zn(2+)</name>
        <dbReference type="ChEBI" id="CHEBI:29105"/>
        <label>2</label>
    </ligand>
</feature>
<dbReference type="SUPFAM" id="SSF53187">
    <property type="entry name" value="Zn-dependent exopeptidases"/>
    <property type="match status" value="1"/>
</dbReference>
<feature type="binding site" evidence="3">
    <location>
        <position position="81"/>
    </location>
    <ligand>
        <name>Zn(2+)</name>
        <dbReference type="ChEBI" id="CHEBI:29105"/>
        <label>1</label>
    </ligand>
</feature>
<dbReference type="InterPro" id="IPR036264">
    <property type="entry name" value="Bact_exopeptidase_dim_dom"/>
</dbReference>
<protein>
    <submittedName>
        <fullName evidence="4">N-carbamoyl-L-amino-acid hydrolase</fullName>
        <ecNumber evidence="4">3.5.1.87</ecNumber>
    </submittedName>
</protein>
<comment type="similarity">
    <text evidence="1">Belongs to the peptidase M20 family.</text>
</comment>
<feature type="binding site" evidence="3">
    <location>
        <position position="191"/>
    </location>
    <ligand>
        <name>Zn(2+)</name>
        <dbReference type="ChEBI" id="CHEBI:29105"/>
        <label>1</label>
    </ligand>
</feature>
<feature type="binding site" evidence="3">
    <location>
        <position position="92"/>
    </location>
    <ligand>
        <name>Zn(2+)</name>
        <dbReference type="ChEBI" id="CHEBI:29105"/>
        <label>1</label>
    </ligand>
</feature>
<dbReference type="SUPFAM" id="SSF55031">
    <property type="entry name" value="Bacterial exopeptidase dimerisation domain"/>
    <property type="match status" value="1"/>
</dbReference>
<dbReference type="EMBL" id="JACHNU010000003">
    <property type="protein sequence ID" value="MBB4663035.1"/>
    <property type="molecule type" value="Genomic_DNA"/>
</dbReference>
<keyword evidence="5" id="KW-1185">Reference proteome</keyword>
<dbReference type="PANTHER" id="PTHR32494">
    <property type="entry name" value="ALLANTOATE DEIMINASE-RELATED"/>
    <property type="match status" value="1"/>
</dbReference>
<dbReference type="InterPro" id="IPR010158">
    <property type="entry name" value="Amidase_Cbmase"/>
</dbReference>
<dbReference type="GO" id="GO:0046872">
    <property type="term" value="F:metal ion binding"/>
    <property type="evidence" value="ECO:0007669"/>
    <property type="project" value="UniProtKB-KW"/>
</dbReference>
<dbReference type="AlphaFoldDB" id="A0A840IFD1"/>
<feature type="binding site" evidence="3">
    <location>
        <position position="382"/>
    </location>
    <ligand>
        <name>Zn(2+)</name>
        <dbReference type="ChEBI" id="CHEBI:29105"/>
        <label>2</label>
    </ligand>
</feature>
<dbReference type="InterPro" id="IPR002933">
    <property type="entry name" value="Peptidase_M20"/>
</dbReference>
<dbReference type="PANTHER" id="PTHR32494:SF5">
    <property type="entry name" value="ALLANTOATE AMIDOHYDROLASE"/>
    <property type="match status" value="1"/>
</dbReference>
<dbReference type="NCBIfam" id="TIGR01879">
    <property type="entry name" value="hydantase"/>
    <property type="match status" value="1"/>
</dbReference>
<evidence type="ECO:0000256" key="3">
    <source>
        <dbReference type="PIRSR" id="PIRSR001235-1"/>
    </source>
</evidence>
<dbReference type="Gene3D" id="3.30.70.360">
    <property type="match status" value="1"/>
</dbReference>
<dbReference type="PIRSF" id="PIRSF001235">
    <property type="entry name" value="Amidase_carbamoylase"/>
    <property type="match status" value="1"/>
</dbReference>
<accession>A0A840IFD1</accession>
<keyword evidence="2 4" id="KW-0378">Hydrolase</keyword>
<name>A0A840IFD1_9ACTN</name>
<evidence type="ECO:0000313" key="5">
    <source>
        <dbReference type="Proteomes" id="UP000585272"/>
    </source>
</evidence>
<reference evidence="4 5" key="1">
    <citation type="submission" date="2020-08" db="EMBL/GenBank/DDBJ databases">
        <title>Genomic Encyclopedia of Archaeal and Bacterial Type Strains, Phase II (KMG-II): from individual species to whole genera.</title>
        <authorList>
            <person name="Goeker M."/>
        </authorList>
    </citation>
    <scope>NUCLEOTIDE SEQUENCE [LARGE SCALE GENOMIC DNA]</scope>
    <source>
        <strain evidence="4 5">DSM 23288</strain>
    </source>
</reference>
<dbReference type="Pfam" id="PF01546">
    <property type="entry name" value="Peptidase_M20"/>
    <property type="match status" value="1"/>
</dbReference>
<dbReference type="Gene3D" id="3.40.630.10">
    <property type="entry name" value="Zn peptidases"/>
    <property type="match status" value="1"/>
</dbReference>
<dbReference type="GO" id="GO:0016813">
    <property type="term" value="F:hydrolase activity, acting on carbon-nitrogen (but not peptide) bonds, in linear amidines"/>
    <property type="evidence" value="ECO:0007669"/>
    <property type="project" value="InterPro"/>
</dbReference>
<dbReference type="RefSeq" id="WP_183342723.1">
    <property type="nucleotide sequence ID" value="NZ_JACHNU010000003.1"/>
</dbReference>
<evidence type="ECO:0000256" key="1">
    <source>
        <dbReference type="ARBA" id="ARBA00006153"/>
    </source>
</evidence>
<evidence type="ECO:0000256" key="2">
    <source>
        <dbReference type="ARBA" id="ARBA00022801"/>
    </source>
</evidence>
<keyword evidence="3" id="KW-0479">Metal-binding</keyword>
<proteinExistence type="inferred from homology"/>
<organism evidence="4 5">
    <name type="scientific">Conexibacter arvalis</name>
    <dbReference type="NCBI Taxonomy" id="912552"/>
    <lineage>
        <taxon>Bacteria</taxon>
        <taxon>Bacillati</taxon>
        <taxon>Actinomycetota</taxon>
        <taxon>Thermoleophilia</taxon>
        <taxon>Solirubrobacterales</taxon>
        <taxon>Conexibacteraceae</taxon>
        <taxon>Conexibacter</taxon>
    </lineage>
</organism>
<comment type="cofactor">
    <cofactor evidence="3">
        <name>Zn(2+)</name>
        <dbReference type="ChEBI" id="CHEBI:29105"/>
    </cofactor>
    <text evidence="3">Binds 2 Zn(2+) ions per subunit.</text>
</comment>
<evidence type="ECO:0000313" key="4">
    <source>
        <dbReference type="EMBL" id="MBB4663035.1"/>
    </source>
</evidence>
<gene>
    <name evidence="4" type="ORF">BDZ31_002624</name>
</gene>
<feature type="binding site" evidence="3">
    <location>
        <position position="92"/>
    </location>
    <ligand>
        <name>Zn(2+)</name>
        <dbReference type="ChEBI" id="CHEBI:29105"/>
        <label>2</label>
    </ligand>
</feature>
<keyword evidence="3" id="KW-0862">Zinc</keyword>